<dbReference type="InterPro" id="IPR051788">
    <property type="entry name" value="MFS_Transporter"/>
</dbReference>
<keyword evidence="11" id="KW-1185">Reference proteome</keyword>
<accession>A0A3D8SH93</accession>
<dbReference type="Gene3D" id="1.20.1250.20">
    <property type="entry name" value="MFS general substrate transporter like domains"/>
    <property type="match status" value="2"/>
</dbReference>
<dbReference type="InterPro" id="IPR011701">
    <property type="entry name" value="MFS"/>
</dbReference>
<feature type="transmembrane region" description="Helical" evidence="8">
    <location>
        <begin position="184"/>
        <end position="203"/>
    </location>
</feature>
<dbReference type="SUPFAM" id="SSF103473">
    <property type="entry name" value="MFS general substrate transporter"/>
    <property type="match status" value="1"/>
</dbReference>
<dbReference type="PROSITE" id="PS50850">
    <property type="entry name" value="MFS"/>
    <property type="match status" value="1"/>
</dbReference>
<name>A0A3D8SH93_9HELO</name>
<dbReference type="GO" id="GO:0016020">
    <property type="term" value="C:membrane"/>
    <property type="evidence" value="ECO:0007669"/>
    <property type="project" value="TreeGrafter"/>
</dbReference>
<keyword evidence="3" id="KW-0813">Transport</keyword>
<evidence type="ECO:0000256" key="1">
    <source>
        <dbReference type="ARBA" id="ARBA00004127"/>
    </source>
</evidence>
<evidence type="ECO:0000313" key="10">
    <source>
        <dbReference type="EMBL" id="RDW85719.1"/>
    </source>
</evidence>
<organism evidence="10 11">
    <name type="scientific">Coleophoma crateriformis</name>
    <dbReference type="NCBI Taxonomy" id="565419"/>
    <lineage>
        <taxon>Eukaryota</taxon>
        <taxon>Fungi</taxon>
        <taxon>Dikarya</taxon>
        <taxon>Ascomycota</taxon>
        <taxon>Pezizomycotina</taxon>
        <taxon>Leotiomycetes</taxon>
        <taxon>Helotiales</taxon>
        <taxon>Dermateaceae</taxon>
        <taxon>Coleophoma</taxon>
    </lineage>
</organism>
<feature type="transmembrane region" description="Helical" evidence="8">
    <location>
        <begin position="271"/>
        <end position="298"/>
    </location>
</feature>
<feature type="transmembrane region" description="Helical" evidence="8">
    <location>
        <begin position="94"/>
        <end position="116"/>
    </location>
</feature>
<proteinExistence type="inferred from homology"/>
<feature type="transmembrane region" description="Helical" evidence="8">
    <location>
        <begin position="215"/>
        <end position="236"/>
    </location>
</feature>
<dbReference type="PANTHER" id="PTHR23514">
    <property type="entry name" value="BYPASS OF STOP CODON PROTEIN 6"/>
    <property type="match status" value="1"/>
</dbReference>
<feature type="transmembrane region" description="Helical" evidence="8">
    <location>
        <begin position="337"/>
        <end position="356"/>
    </location>
</feature>
<evidence type="ECO:0000256" key="8">
    <source>
        <dbReference type="SAM" id="Phobius"/>
    </source>
</evidence>
<dbReference type="PANTHER" id="PTHR23514:SF3">
    <property type="entry name" value="BYPASS OF STOP CODON PROTEIN 6"/>
    <property type="match status" value="1"/>
</dbReference>
<gene>
    <name evidence="10" type="ORF">BP5796_04044</name>
</gene>
<sequence length="494" mass="53536">MTSARSGPTRPVGRLSSEKAIDISAPESSPQIEPKVELPGPEIEHQAPRELERWNESRTNIFRYLVTLYTFISMGMSDASYGALIPYLETYYHVSYTVVSLPYLAPFVGYTISAVLNNKLHMRWGQRGVAIIAPICKLIAFIVTCTHPPFPVIPVIWIFIGFGTGLEDGAWNAWVGNMANANELLGFLHGAYGLGATIGPLIATTMVTKGGYPWYYFYYLMVAVGSLEVLLTNTAFYGATGAVHRAAHPVTHGDDGVQENSRTRAALKNPITWICALFLFCYVGVEVSFGGWLVTFMLRVRHGGAFESGLVVTFFWLGLTIGRVFLGFVTGRIGEKIAIASYVVLSIVLELCFWLIPSFLSSAVFAAFMGFFLGPLFPAAIVVATKLLPPRLHVSSIGFSAAFGGGGAALFPFAVGAIASAKGVQVLQPIALALLALILSFWVLLPGGFTKAGLERVRQDREDREAGRVPSERVVERTAVGRAIGKARAKLGIE</sequence>
<dbReference type="AlphaFoldDB" id="A0A3D8SH93"/>
<keyword evidence="4 8" id="KW-0812">Transmembrane</keyword>
<feature type="transmembrane region" description="Helical" evidence="8">
    <location>
        <begin position="430"/>
        <end position="449"/>
    </location>
</feature>
<feature type="transmembrane region" description="Helical" evidence="8">
    <location>
        <begin position="310"/>
        <end position="330"/>
    </location>
</feature>
<dbReference type="Pfam" id="PF07690">
    <property type="entry name" value="MFS_1"/>
    <property type="match status" value="1"/>
</dbReference>
<evidence type="ECO:0000256" key="3">
    <source>
        <dbReference type="ARBA" id="ARBA00022448"/>
    </source>
</evidence>
<comment type="caution">
    <text evidence="10">The sequence shown here is derived from an EMBL/GenBank/DDBJ whole genome shotgun (WGS) entry which is preliminary data.</text>
</comment>
<evidence type="ECO:0000259" key="9">
    <source>
        <dbReference type="PROSITE" id="PS50850"/>
    </source>
</evidence>
<dbReference type="FunFam" id="1.20.1250.20:FF:000286">
    <property type="entry name" value="MFS efflux transporter"/>
    <property type="match status" value="1"/>
</dbReference>
<dbReference type="OrthoDB" id="413079at2759"/>
<keyword evidence="6 8" id="KW-0472">Membrane</keyword>
<reference evidence="10 11" key="1">
    <citation type="journal article" date="2018" name="IMA Fungus">
        <title>IMA Genome-F 9: Draft genome sequence of Annulohypoxylon stygium, Aspergillus mulundensis, Berkeleyomyces basicola (syn. Thielaviopsis basicola), Ceratocystis smalleyi, two Cercospora beticola strains, Coleophoma cylindrospora, Fusarium fracticaudum, Phialophora cf. hyalina, and Morchella septimelata.</title>
        <authorList>
            <person name="Wingfield B.D."/>
            <person name="Bills G.F."/>
            <person name="Dong Y."/>
            <person name="Huang W."/>
            <person name="Nel W.J."/>
            <person name="Swalarsk-Parry B.S."/>
            <person name="Vaghefi N."/>
            <person name="Wilken P.M."/>
            <person name="An Z."/>
            <person name="de Beer Z.W."/>
            <person name="De Vos L."/>
            <person name="Chen L."/>
            <person name="Duong T.A."/>
            <person name="Gao Y."/>
            <person name="Hammerbacher A."/>
            <person name="Kikkert J.R."/>
            <person name="Li Y."/>
            <person name="Li H."/>
            <person name="Li K."/>
            <person name="Li Q."/>
            <person name="Liu X."/>
            <person name="Ma X."/>
            <person name="Naidoo K."/>
            <person name="Pethybridge S.J."/>
            <person name="Sun J."/>
            <person name="Steenkamp E.T."/>
            <person name="van der Nest M.A."/>
            <person name="van Wyk S."/>
            <person name="Wingfield M.J."/>
            <person name="Xiong C."/>
            <person name="Yue Q."/>
            <person name="Zhang X."/>
        </authorList>
    </citation>
    <scope>NUCLEOTIDE SEQUENCE [LARGE SCALE GENOMIC DNA]</scope>
    <source>
        <strain evidence="10 11">BP5796</strain>
    </source>
</reference>
<evidence type="ECO:0000256" key="5">
    <source>
        <dbReference type="ARBA" id="ARBA00022989"/>
    </source>
</evidence>
<comment type="similarity">
    <text evidence="2">Belongs to the major facilitator superfamily.</text>
</comment>
<protein>
    <submittedName>
        <fullName evidence="10">MFS general substrate transporter-22</fullName>
    </submittedName>
</protein>
<dbReference type="InterPro" id="IPR036259">
    <property type="entry name" value="MFS_trans_sf"/>
</dbReference>
<feature type="region of interest" description="Disordered" evidence="7">
    <location>
        <begin position="1"/>
        <end position="43"/>
    </location>
</feature>
<comment type="subcellular location">
    <subcellularLocation>
        <location evidence="1">Endomembrane system</location>
        <topology evidence="1">Multi-pass membrane protein</topology>
    </subcellularLocation>
</comment>
<keyword evidence="5 8" id="KW-1133">Transmembrane helix</keyword>
<dbReference type="FunFam" id="1.20.1250.20:FF:000308">
    <property type="entry name" value="MFS efflux transporter"/>
    <property type="match status" value="1"/>
</dbReference>
<evidence type="ECO:0000256" key="2">
    <source>
        <dbReference type="ARBA" id="ARBA00008335"/>
    </source>
</evidence>
<feature type="transmembrane region" description="Helical" evidence="8">
    <location>
        <begin position="156"/>
        <end position="175"/>
    </location>
</feature>
<dbReference type="Proteomes" id="UP000256328">
    <property type="component" value="Unassembled WGS sequence"/>
</dbReference>
<dbReference type="InterPro" id="IPR020846">
    <property type="entry name" value="MFS_dom"/>
</dbReference>
<evidence type="ECO:0000256" key="4">
    <source>
        <dbReference type="ARBA" id="ARBA00022692"/>
    </source>
</evidence>
<feature type="transmembrane region" description="Helical" evidence="8">
    <location>
        <begin position="128"/>
        <end position="150"/>
    </location>
</feature>
<dbReference type="GO" id="GO:0022857">
    <property type="term" value="F:transmembrane transporter activity"/>
    <property type="evidence" value="ECO:0007669"/>
    <property type="project" value="InterPro"/>
</dbReference>
<evidence type="ECO:0000256" key="6">
    <source>
        <dbReference type="ARBA" id="ARBA00023136"/>
    </source>
</evidence>
<evidence type="ECO:0000256" key="7">
    <source>
        <dbReference type="SAM" id="MobiDB-lite"/>
    </source>
</evidence>
<evidence type="ECO:0000313" key="11">
    <source>
        <dbReference type="Proteomes" id="UP000256328"/>
    </source>
</evidence>
<dbReference type="EMBL" id="PDLN01000005">
    <property type="protein sequence ID" value="RDW85719.1"/>
    <property type="molecule type" value="Genomic_DNA"/>
</dbReference>
<dbReference type="GO" id="GO:0012505">
    <property type="term" value="C:endomembrane system"/>
    <property type="evidence" value="ECO:0007669"/>
    <property type="project" value="UniProtKB-SubCell"/>
</dbReference>
<feature type="transmembrane region" description="Helical" evidence="8">
    <location>
        <begin position="397"/>
        <end position="418"/>
    </location>
</feature>
<feature type="transmembrane region" description="Helical" evidence="8">
    <location>
        <begin position="362"/>
        <end position="385"/>
    </location>
</feature>
<feature type="domain" description="Major facilitator superfamily (MFS) profile" evidence="9">
    <location>
        <begin position="59"/>
        <end position="448"/>
    </location>
</feature>
<feature type="transmembrane region" description="Helical" evidence="8">
    <location>
        <begin position="61"/>
        <end position="88"/>
    </location>
</feature>